<dbReference type="EMBL" id="KI675620">
    <property type="protein sequence ID" value="ETL28862.1"/>
    <property type="molecule type" value="Genomic_DNA"/>
</dbReference>
<protein>
    <recommendedName>
        <fullName evidence="2">PiggyBac transposable element-derived protein domain-containing protein</fullName>
    </recommendedName>
</protein>
<gene>
    <name evidence="1" type="ORF">L916_17843</name>
</gene>
<sequence>FQKNYKSLFLELVDIALVNSYIVYTELWEKTKKKKDSHHAFLLKLQLTTD</sequence>
<proteinExistence type="predicted"/>
<accession>W2I5Y8</accession>
<evidence type="ECO:0008006" key="2">
    <source>
        <dbReference type="Google" id="ProtNLM"/>
    </source>
</evidence>
<dbReference type="AlphaFoldDB" id="W2I5Y8"/>
<evidence type="ECO:0000313" key="1">
    <source>
        <dbReference type="EMBL" id="ETL28862.1"/>
    </source>
</evidence>
<organism evidence="1">
    <name type="scientific">Phytophthora nicotianae</name>
    <name type="common">Potato buckeye rot agent</name>
    <name type="synonym">Phytophthora parasitica</name>
    <dbReference type="NCBI Taxonomy" id="4792"/>
    <lineage>
        <taxon>Eukaryota</taxon>
        <taxon>Sar</taxon>
        <taxon>Stramenopiles</taxon>
        <taxon>Oomycota</taxon>
        <taxon>Peronosporomycetes</taxon>
        <taxon>Peronosporales</taxon>
        <taxon>Peronosporaceae</taxon>
        <taxon>Phytophthora</taxon>
    </lineage>
</organism>
<reference evidence="1" key="1">
    <citation type="submission" date="2013-11" db="EMBL/GenBank/DDBJ databases">
        <title>The Genome Sequence of Phytophthora parasitica CJ05E6.</title>
        <authorList>
            <consortium name="The Broad Institute Genomics Platform"/>
            <person name="Russ C."/>
            <person name="Tyler B."/>
            <person name="Panabieres F."/>
            <person name="Shan W."/>
            <person name="Tripathy S."/>
            <person name="Grunwald N."/>
            <person name="Machado M."/>
            <person name="Johnson C.S."/>
            <person name="Arredondo F."/>
            <person name="Hong C."/>
            <person name="Coffey M."/>
            <person name="Young S.K."/>
            <person name="Zeng Q."/>
            <person name="Gargeya S."/>
            <person name="Fitzgerald M."/>
            <person name="Abouelleil A."/>
            <person name="Alvarado L."/>
            <person name="Chapman S.B."/>
            <person name="Gainer-Dewar J."/>
            <person name="Goldberg J."/>
            <person name="Griggs A."/>
            <person name="Gujja S."/>
            <person name="Hansen M."/>
            <person name="Howarth C."/>
            <person name="Imamovic A."/>
            <person name="Ireland A."/>
            <person name="Larimer J."/>
            <person name="McCowan C."/>
            <person name="Murphy C."/>
            <person name="Pearson M."/>
            <person name="Poon T.W."/>
            <person name="Priest M."/>
            <person name="Roberts A."/>
            <person name="Saif S."/>
            <person name="Shea T."/>
            <person name="Sykes S."/>
            <person name="Wortman J."/>
            <person name="Nusbaum C."/>
            <person name="Birren B."/>
        </authorList>
    </citation>
    <scope>NUCLEOTIDE SEQUENCE [LARGE SCALE GENOMIC DNA]</scope>
    <source>
        <strain evidence="1">CJ05E6</strain>
    </source>
</reference>
<name>W2I5Y8_PHYNI</name>
<feature type="non-terminal residue" evidence="1">
    <location>
        <position position="1"/>
    </location>
</feature>
<dbReference type="Proteomes" id="UP000053864">
    <property type="component" value="Unassembled WGS sequence"/>
</dbReference>